<keyword evidence="2" id="KW-0378">Hydrolase</keyword>
<dbReference type="Gene3D" id="3.20.20.140">
    <property type="entry name" value="Metal-dependent hydrolases"/>
    <property type="match status" value="1"/>
</dbReference>
<dbReference type="Pfam" id="PF01979">
    <property type="entry name" value="Amidohydro_1"/>
    <property type="match status" value="1"/>
</dbReference>
<dbReference type="GO" id="GO:0019239">
    <property type="term" value="F:deaminase activity"/>
    <property type="evidence" value="ECO:0007669"/>
    <property type="project" value="UniProtKB-ARBA"/>
</dbReference>
<evidence type="ECO:0000256" key="2">
    <source>
        <dbReference type="ARBA" id="ARBA00022801"/>
    </source>
</evidence>
<protein>
    <submittedName>
        <fullName evidence="5">Amidohydrolase</fullName>
    </submittedName>
</protein>
<sequence length="425" mass="47424">MGAILLRDISVDDVRKDILIQDGLIRRIEPAGSGSSWDLAGDIEIMDCSGKVAVPGFVNMHTHSPMSLMRGIGEDMIFQDWLARIWKVEDRLDKEYVYWATKVACLEMIRTGTTTFNDQYWFFDTSVQAAREMGVRIATGYDVMDKGSSMERERQKEQCMSKSAQYLGEKGGNGLIYNLAFHAIYSVSEEMMLWTAEFAREHDLNLHIHLCETRKEVEDCKAAHGGLTPVEYLDRLGILSPRLLAAHTLWVTPHDIELLAAHGVNCIHNVNSNTKLASGYRFLYNEMRDAGINVCIGTDGCASSNNLDMLEAMKTSAIFQKAWRDDPSALPLDELLAMATVNGARALRFDGGRIAEGAVADINIVDTDNSFFLSPGPFLANLVYSAHSDCIDSVICNGKFLMRHREIPDEKEILTEARKVLAKIS</sequence>
<reference evidence="5" key="1">
    <citation type="submission" date="2020-10" db="EMBL/GenBank/DDBJ databases">
        <authorList>
            <person name="Gilroy R."/>
        </authorList>
    </citation>
    <scope>NUCLEOTIDE SEQUENCE</scope>
    <source>
        <strain evidence="5">B3-1481</strain>
    </source>
</reference>
<dbReference type="SUPFAM" id="SSF51556">
    <property type="entry name" value="Metallo-dependent hydrolases"/>
    <property type="match status" value="1"/>
</dbReference>
<dbReference type="InterPro" id="IPR006680">
    <property type="entry name" value="Amidohydro-rel"/>
</dbReference>
<dbReference type="GO" id="GO:0016814">
    <property type="term" value="F:hydrolase activity, acting on carbon-nitrogen (but not peptide) bonds, in cyclic amidines"/>
    <property type="evidence" value="ECO:0007669"/>
    <property type="project" value="UniProtKB-ARBA"/>
</dbReference>
<reference evidence="5" key="2">
    <citation type="journal article" date="2021" name="PeerJ">
        <title>Extensive microbial diversity within the chicken gut microbiome revealed by metagenomics and culture.</title>
        <authorList>
            <person name="Gilroy R."/>
            <person name="Ravi A."/>
            <person name="Getino M."/>
            <person name="Pursley I."/>
            <person name="Horton D.L."/>
            <person name="Alikhan N.F."/>
            <person name="Baker D."/>
            <person name="Gharbi K."/>
            <person name="Hall N."/>
            <person name="Watson M."/>
            <person name="Adriaenssens E.M."/>
            <person name="Foster-Nyarko E."/>
            <person name="Jarju S."/>
            <person name="Secka A."/>
            <person name="Antonio M."/>
            <person name="Oren A."/>
            <person name="Chaudhuri R.R."/>
            <person name="La Ragione R."/>
            <person name="Hildebrand F."/>
            <person name="Pallen M.J."/>
        </authorList>
    </citation>
    <scope>NUCLEOTIDE SEQUENCE</scope>
    <source>
        <strain evidence="5">B3-1481</strain>
    </source>
</reference>
<organism evidence="5 6">
    <name type="scientific">Candidatus Cryptobacteroides avistercoris</name>
    <dbReference type="NCBI Taxonomy" id="2840758"/>
    <lineage>
        <taxon>Bacteria</taxon>
        <taxon>Pseudomonadati</taxon>
        <taxon>Bacteroidota</taxon>
        <taxon>Bacteroidia</taxon>
        <taxon>Bacteroidales</taxon>
        <taxon>Candidatus Cryptobacteroides</taxon>
    </lineage>
</organism>
<dbReference type="EMBL" id="JADILW010000110">
    <property type="protein sequence ID" value="MBO8480889.1"/>
    <property type="molecule type" value="Genomic_DNA"/>
</dbReference>
<dbReference type="PANTHER" id="PTHR43794">
    <property type="entry name" value="AMINOHYDROLASE SSNA-RELATED"/>
    <property type="match status" value="1"/>
</dbReference>
<dbReference type="FunFam" id="3.20.20.140:FF:000014">
    <property type="entry name" value="5-methylthioadenosine/S-adenosylhomocysteine deaminase"/>
    <property type="match status" value="1"/>
</dbReference>
<dbReference type="Proteomes" id="UP000823769">
    <property type="component" value="Unassembled WGS sequence"/>
</dbReference>
<dbReference type="InterPro" id="IPR032466">
    <property type="entry name" value="Metal_Hydrolase"/>
</dbReference>
<dbReference type="CDD" id="cd01298">
    <property type="entry name" value="ATZ_TRZ_like"/>
    <property type="match status" value="1"/>
</dbReference>
<evidence type="ECO:0000256" key="1">
    <source>
        <dbReference type="ARBA" id="ARBA00022723"/>
    </source>
</evidence>
<name>A0A9D9NP27_9BACT</name>
<evidence type="ECO:0000313" key="5">
    <source>
        <dbReference type="EMBL" id="MBO8480889.1"/>
    </source>
</evidence>
<dbReference type="GO" id="GO:0046872">
    <property type="term" value="F:metal ion binding"/>
    <property type="evidence" value="ECO:0007669"/>
    <property type="project" value="UniProtKB-KW"/>
</dbReference>
<dbReference type="AlphaFoldDB" id="A0A9D9NP27"/>
<evidence type="ECO:0000313" key="6">
    <source>
        <dbReference type="Proteomes" id="UP000823769"/>
    </source>
</evidence>
<gene>
    <name evidence="5" type="ORF">IAB76_07300</name>
</gene>
<feature type="domain" description="Amidohydrolase-related" evidence="4">
    <location>
        <begin position="53"/>
        <end position="400"/>
    </location>
</feature>
<evidence type="ECO:0000256" key="3">
    <source>
        <dbReference type="ARBA" id="ARBA00022833"/>
    </source>
</evidence>
<proteinExistence type="predicted"/>
<comment type="caution">
    <text evidence="5">The sequence shown here is derived from an EMBL/GenBank/DDBJ whole genome shotgun (WGS) entry which is preliminary data.</text>
</comment>
<dbReference type="InterPro" id="IPR011059">
    <property type="entry name" value="Metal-dep_hydrolase_composite"/>
</dbReference>
<accession>A0A9D9NP27</accession>
<dbReference type="SUPFAM" id="SSF51338">
    <property type="entry name" value="Composite domain of metallo-dependent hydrolases"/>
    <property type="match status" value="1"/>
</dbReference>
<keyword evidence="1" id="KW-0479">Metal-binding</keyword>
<evidence type="ECO:0000259" key="4">
    <source>
        <dbReference type="Pfam" id="PF01979"/>
    </source>
</evidence>
<keyword evidence="3" id="KW-0862">Zinc</keyword>
<dbReference type="PANTHER" id="PTHR43794:SF11">
    <property type="entry name" value="AMIDOHYDROLASE-RELATED DOMAIN-CONTAINING PROTEIN"/>
    <property type="match status" value="1"/>
</dbReference>
<dbReference type="InterPro" id="IPR050287">
    <property type="entry name" value="MTA/SAH_deaminase"/>
</dbReference>
<dbReference type="Gene3D" id="2.30.40.10">
    <property type="entry name" value="Urease, subunit C, domain 1"/>
    <property type="match status" value="1"/>
</dbReference>